<dbReference type="Gene3D" id="3.40.50.1460">
    <property type="match status" value="1"/>
</dbReference>
<name>A0ABZ2JV78_9BACT</name>
<feature type="domain" description="Peptidase C14 caspase" evidence="2">
    <location>
        <begin position="44"/>
        <end position="222"/>
    </location>
</feature>
<evidence type="ECO:0000256" key="1">
    <source>
        <dbReference type="SAM" id="MobiDB-lite"/>
    </source>
</evidence>
<evidence type="ECO:0000313" key="4">
    <source>
        <dbReference type="Proteomes" id="UP001379533"/>
    </source>
</evidence>
<evidence type="ECO:0000259" key="2">
    <source>
        <dbReference type="Pfam" id="PF00656"/>
    </source>
</evidence>
<proteinExistence type="predicted"/>
<dbReference type="Pfam" id="PF00656">
    <property type="entry name" value="Peptidase_C14"/>
    <property type="match status" value="1"/>
</dbReference>
<gene>
    <name evidence="3" type="ORF">LZC95_28335</name>
</gene>
<sequence>MRVTARALVFLFVTLAVWLHAPRAFAEPVRILVAAASTVGLEAERPLRFSTNDAARVRDVLVTLGGVRPEHAFVVNEPSRAQLFASIARAKHEAEKHRADEVTLVFYFSGHGDRDALHLAGERVLLADLSGKLAEVPAGLRLAVTDACRASREKGFTAEEPFTITAVNVAQATGQVWLHASGDGEAAQESDELQGAIFTHAWLNGLRGAADSNGDARVTLEESFAFAHAQTLLRSAKSTGVLQKPEAIVTLRETAPIVLTQPLSHGATLTFPQARDMHFLVYLADAKSVLSEMWSSHERRIAMRVPAGHYVVQRRAGSVSSTAMVALTEGESRDLQERDFATSPRGRIARKGDERGERGHELSAGYESGWNARTGFVHGPQVTYAYAWSFLALSFGGGADFADRTLERTEEHLVSGYGRAGLEIRARMGAFTARFGGGARAGILSQSLEPMAGSWVAAKHDSAFFLGPEVFAAGRIGLGTPWFVDIGATGRVLYFREESQVRGVAGLTASASLGVRF</sequence>
<dbReference type="Proteomes" id="UP001379533">
    <property type="component" value="Chromosome"/>
</dbReference>
<organism evidence="3 4">
    <name type="scientific">Pendulispora brunnea</name>
    <dbReference type="NCBI Taxonomy" id="2905690"/>
    <lineage>
        <taxon>Bacteria</taxon>
        <taxon>Pseudomonadati</taxon>
        <taxon>Myxococcota</taxon>
        <taxon>Myxococcia</taxon>
        <taxon>Myxococcales</taxon>
        <taxon>Sorangiineae</taxon>
        <taxon>Pendulisporaceae</taxon>
        <taxon>Pendulispora</taxon>
    </lineage>
</organism>
<dbReference type="InterPro" id="IPR011600">
    <property type="entry name" value="Pept_C14_caspase"/>
</dbReference>
<reference evidence="3 4" key="1">
    <citation type="submission" date="2021-12" db="EMBL/GenBank/DDBJ databases">
        <title>Discovery of the Pendulisporaceae a myxobacterial family with distinct sporulation behavior and unique specialized metabolism.</title>
        <authorList>
            <person name="Garcia R."/>
            <person name="Popoff A."/>
            <person name="Bader C.D."/>
            <person name="Loehr J."/>
            <person name="Walesch S."/>
            <person name="Walt C."/>
            <person name="Boldt J."/>
            <person name="Bunk B."/>
            <person name="Haeckl F.J.F.P.J."/>
            <person name="Gunesch A.P."/>
            <person name="Birkelbach J."/>
            <person name="Nuebel U."/>
            <person name="Pietschmann T."/>
            <person name="Bach T."/>
            <person name="Mueller R."/>
        </authorList>
    </citation>
    <scope>NUCLEOTIDE SEQUENCE [LARGE SCALE GENOMIC DNA]</scope>
    <source>
        <strain evidence="3 4">MSr12523</strain>
    </source>
</reference>
<feature type="compositionally biased region" description="Basic and acidic residues" evidence="1">
    <location>
        <begin position="350"/>
        <end position="361"/>
    </location>
</feature>
<dbReference type="EMBL" id="CP089982">
    <property type="protein sequence ID" value="WXA90359.1"/>
    <property type="molecule type" value="Genomic_DNA"/>
</dbReference>
<dbReference type="SUPFAM" id="SSF52129">
    <property type="entry name" value="Caspase-like"/>
    <property type="match status" value="1"/>
</dbReference>
<accession>A0ABZ2JV78</accession>
<keyword evidence="4" id="KW-1185">Reference proteome</keyword>
<evidence type="ECO:0000313" key="3">
    <source>
        <dbReference type="EMBL" id="WXA90359.1"/>
    </source>
</evidence>
<feature type="region of interest" description="Disordered" evidence="1">
    <location>
        <begin position="335"/>
        <end position="361"/>
    </location>
</feature>
<protein>
    <submittedName>
        <fullName evidence="3">Caspase family protein</fullName>
    </submittedName>
</protein>
<dbReference type="InterPro" id="IPR029030">
    <property type="entry name" value="Caspase-like_dom_sf"/>
</dbReference>